<dbReference type="AlphaFoldDB" id="A0A7C3GIL0"/>
<reference evidence="1" key="1">
    <citation type="journal article" date="2020" name="mSystems">
        <title>Genome- and Community-Level Interaction Insights into Carbon Utilization and Element Cycling Functions of Hydrothermarchaeota in Hydrothermal Sediment.</title>
        <authorList>
            <person name="Zhou Z."/>
            <person name="Liu Y."/>
            <person name="Xu W."/>
            <person name="Pan J."/>
            <person name="Luo Z.H."/>
            <person name="Li M."/>
        </authorList>
    </citation>
    <scope>NUCLEOTIDE SEQUENCE [LARGE SCALE GENOMIC DNA]</scope>
    <source>
        <strain evidence="1">HyVt-507</strain>
    </source>
</reference>
<dbReference type="SUPFAM" id="SSF52540">
    <property type="entry name" value="P-loop containing nucleoside triphosphate hydrolases"/>
    <property type="match status" value="1"/>
</dbReference>
<dbReference type="EMBL" id="DRNH01000087">
    <property type="protein sequence ID" value="HFB53417.1"/>
    <property type="molecule type" value="Genomic_DNA"/>
</dbReference>
<gene>
    <name evidence="1" type="ORF">ENJ67_01680</name>
</gene>
<comment type="caution">
    <text evidence="1">The sequence shown here is derived from an EMBL/GenBank/DDBJ whole genome shotgun (WGS) entry which is preliminary data.</text>
</comment>
<dbReference type="InterPro" id="IPR027417">
    <property type="entry name" value="P-loop_NTPase"/>
</dbReference>
<accession>A0A7C3GIL0</accession>
<dbReference type="Proteomes" id="UP000886390">
    <property type="component" value="Unassembled WGS sequence"/>
</dbReference>
<evidence type="ECO:0000313" key="1">
    <source>
        <dbReference type="EMBL" id="HFB53417.1"/>
    </source>
</evidence>
<sequence length="500" mass="57304">MKLSFLPSFFKAKEEPLVVPDSLLLKKIKSLAQNSNLIVYAHKEIFHHQTAYPVPLMIYDNLRGIYIFEMKEWSYDDLKNATASKAASVENSKDTLAFDKTHAIMKQKFNELLHNDGVDIFNYLLMENLSSDEYEHLNESLQEILPKERIIFSDSDTSEIFKKLQNAAEENHSLPSADTVLGTLFVQYAIVNNKEEIHLCNDEQIAFIDTKIQGIEHLSAPAKSGKSYALLLKSLKELFKKEQQKIILIKPTILSKDILHQRFLELVEHAIINIDLMAFEILTPIELLNRHLAKLKLTALDDTLYIDAKLMQKSFDAADLILCDDADLLPQNFIAYLQHIQKKSDLLLVNAPTDQANFTFKESYLPQERAVYFHKTNPHAKALHLISNLLQKTDAQDVLVISNTLSREKLKDDLNGFIEQEVRIVDASKHLLEQQLGTVLLSTYNDMTELQAKHVIVMDLCFEENAKVFYACNIATESLHILYDEECQTVETLKEKYESS</sequence>
<name>A0A7C3GIL0_9BACT</name>
<protein>
    <submittedName>
        <fullName evidence="1">Uncharacterized protein</fullName>
    </submittedName>
</protein>
<organism evidence="1">
    <name type="scientific">Sulfurimonas autotrophica</name>
    <dbReference type="NCBI Taxonomy" id="202747"/>
    <lineage>
        <taxon>Bacteria</taxon>
        <taxon>Pseudomonadati</taxon>
        <taxon>Campylobacterota</taxon>
        <taxon>Epsilonproteobacteria</taxon>
        <taxon>Campylobacterales</taxon>
        <taxon>Sulfurimonadaceae</taxon>
        <taxon>Sulfurimonas</taxon>
    </lineage>
</organism>
<proteinExistence type="predicted"/>